<evidence type="ECO:0000256" key="2">
    <source>
        <dbReference type="ARBA" id="ARBA00022723"/>
    </source>
</evidence>
<dbReference type="EMBL" id="CP155620">
    <property type="protein sequence ID" value="XBJ28981.1"/>
    <property type="molecule type" value="Genomic_DNA"/>
</dbReference>
<protein>
    <recommendedName>
        <fullName evidence="4">3'(2'),5-bisphosphonucleoside 3'(2')-phosphohydrolase</fullName>
    </recommendedName>
    <alternativeName>
        <fullName evidence="5">DPNPase</fullName>
    </alternativeName>
</protein>
<evidence type="ECO:0000256" key="5">
    <source>
        <dbReference type="ARBA" id="ARBA00042530"/>
    </source>
</evidence>
<name>A0AAU7E6Z9_9BACT</name>
<dbReference type="RefSeq" id="WP_134237883.1">
    <property type="nucleotide sequence ID" value="NZ_CP155620.1"/>
</dbReference>
<evidence type="ECO:0000256" key="1">
    <source>
        <dbReference type="ARBA" id="ARBA00001625"/>
    </source>
</evidence>
<comment type="cofactor">
    <cofactor evidence="6">
        <name>Mg(2+)</name>
        <dbReference type="ChEBI" id="CHEBI:18420"/>
    </cofactor>
</comment>
<dbReference type="PROSITE" id="PS00629">
    <property type="entry name" value="IMP_1"/>
    <property type="match status" value="1"/>
</dbReference>
<dbReference type="SUPFAM" id="SSF56655">
    <property type="entry name" value="Carbohydrate phosphatase"/>
    <property type="match status" value="1"/>
</dbReference>
<dbReference type="PANTHER" id="PTHR43028">
    <property type="entry name" value="3'(2'),5'-BISPHOSPHATE NUCLEOTIDASE 1"/>
    <property type="match status" value="1"/>
</dbReference>
<feature type="binding site" evidence="6">
    <location>
        <position position="205"/>
    </location>
    <ligand>
        <name>Mg(2+)</name>
        <dbReference type="ChEBI" id="CHEBI:18420"/>
        <label>1</label>
        <note>catalytic</note>
    </ligand>
</feature>
<dbReference type="InterPro" id="IPR020583">
    <property type="entry name" value="Inositol_monoP_metal-BS"/>
</dbReference>
<sequence>MNLDYLLELALKASNEASKAILKEKENLKIWQKEDGSPISSADIISNEILSDALQTSDIAILSEECIPSIEERKNFQTFWLIDPLDGTSGFLKNSNEYCILIALIDKMRPVLALIQSPTTMDIYYAHCHTKVYKNSAVLQKNLEIFEQNKNTALLSIYHRKKCEQEFINKHYLKPLSISSGLKFCALLEGKAGVYKRNKGLSIWDIAAGDFLINKNEGIMCDFNGKMLTYNALNLQSQSFIALSQKEYLQEFIDGNF</sequence>
<dbReference type="Gene3D" id="3.40.190.80">
    <property type="match status" value="1"/>
</dbReference>
<reference evidence="7" key="1">
    <citation type="submission" date="2024-05" db="EMBL/GenBank/DDBJ databases">
        <title>Campylobacter coli isolated from environmental waters in Slovenia.</title>
        <authorList>
            <person name="Zautner A.E."/>
            <person name="Bunk B."/>
            <person name="Riedel T."/>
            <person name="Sproeer C."/>
        </authorList>
    </citation>
    <scope>NUCLEOTIDE SEQUENCE</scope>
    <source>
        <strain evidence="7">CCS1377</strain>
    </source>
</reference>
<dbReference type="GO" id="GO:0008441">
    <property type="term" value="F:3'(2'),5'-bisphosphate nucleotidase activity"/>
    <property type="evidence" value="ECO:0007669"/>
    <property type="project" value="UniProtKB-EC"/>
</dbReference>
<dbReference type="InterPro" id="IPR050725">
    <property type="entry name" value="CysQ/Inositol_MonoPase"/>
</dbReference>
<dbReference type="CDD" id="cd01638">
    <property type="entry name" value="CysQ"/>
    <property type="match status" value="1"/>
</dbReference>
<dbReference type="GO" id="GO:0046872">
    <property type="term" value="F:metal ion binding"/>
    <property type="evidence" value="ECO:0007669"/>
    <property type="project" value="UniProtKB-KW"/>
</dbReference>
<evidence type="ECO:0000256" key="3">
    <source>
        <dbReference type="ARBA" id="ARBA00022842"/>
    </source>
</evidence>
<feature type="binding site" evidence="6">
    <location>
        <position position="83"/>
    </location>
    <ligand>
        <name>Mg(2+)</name>
        <dbReference type="ChEBI" id="CHEBI:18420"/>
        <label>1</label>
        <note>catalytic</note>
    </ligand>
</feature>
<organism evidence="7">
    <name type="scientific">Campylobacter sp. CCS1377</name>
    <dbReference type="NCBI Taxonomy" id="3158229"/>
    <lineage>
        <taxon>Bacteria</taxon>
        <taxon>Pseudomonadati</taxon>
        <taxon>Campylobacterota</taxon>
        <taxon>Epsilonproteobacteria</taxon>
        <taxon>Campylobacterales</taxon>
        <taxon>Campylobacteraceae</taxon>
        <taxon>Campylobacter</taxon>
    </lineage>
</organism>
<accession>A0AAU7E6Z9</accession>
<dbReference type="Pfam" id="PF00459">
    <property type="entry name" value="Inositol_P"/>
    <property type="match status" value="1"/>
</dbReference>
<dbReference type="GO" id="GO:0000103">
    <property type="term" value="P:sulfate assimilation"/>
    <property type="evidence" value="ECO:0007669"/>
    <property type="project" value="TreeGrafter"/>
</dbReference>
<comment type="catalytic activity">
    <reaction evidence="1">
        <text>adenosine 3',5'-bisphosphate + H2O = AMP + phosphate</text>
        <dbReference type="Rhea" id="RHEA:10040"/>
        <dbReference type="ChEBI" id="CHEBI:15377"/>
        <dbReference type="ChEBI" id="CHEBI:43474"/>
        <dbReference type="ChEBI" id="CHEBI:58343"/>
        <dbReference type="ChEBI" id="CHEBI:456215"/>
        <dbReference type="EC" id="3.1.3.7"/>
    </reaction>
</comment>
<gene>
    <name evidence="7" type="ORF">AAH949_07810</name>
</gene>
<dbReference type="GO" id="GO:0050427">
    <property type="term" value="P:3'-phosphoadenosine 5'-phosphosulfate metabolic process"/>
    <property type="evidence" value="ECO:0007669"/>
    <property type="project" value="TreeGrafter"/>
</dbReference>
<evidence type="ECO:0000256" key="4">
    <source>
        <dbReference type="ARBA" id="ARBA00041694"/>
    </source>
</evidence>
<evidence type="ECO:0000313" key="7">
    <source>
        <dbReference type="EMBL" id="XBJ28981.1"/>
    </source>
</evidence>
<dbReference type="PANTHER" id="PTHR43028:SF5">
    <property type="entry name" value="3'(2'),5'-BISPHOSPHATE NUCLEOTIDASE 1"/>
    <property type="match status" value="1"/>
</dbReference>
<keyword evidence="3 6" id="KW-0460">Magnesium</keyword>
<keyword evidence="2 6" id="KW-0479">Metal-binding</keyword>
<dbReference type="AlphaFoldDB" id="A0AAU7E6Z9"/>
<proteinExistence type="predicted"/>
<feature type="binding site" evidence="6">
    <location>
        <position position="86"/>
    </location>
    <ligand>
        <name>Mg(2+)</name>
        <dbReference type="ChEBI" id="CHEBI:18420"/>
        <label>1</label>
        <note>catalytic</note>
    </ligand>
</feature>
<feature type="binding site" evidence="6">
    <location>
        <position position="64"/>
    </location>
    <ligand>
        <name>Mg(2+)</name>
        <dbReference type="ChEBI" id="CHEBI:18420"/>
        <label>1</label>
        <note>catalytic</note>
    </ligand>
</feature>
<dbReference type="Gene3D" id="3.30.540.10">
    <property type="entry name" value="Fructose-1,6-Bisphosphatase, subunit A, domain 1"/>
    <property type="match status" value="1"/>
</dbReference>
<evidence type="ECO:0000256" key="6">
    <source>
        <dbReference type="PIRSR" id="PIRSR600760-2"/>
    </source>
</evidence>
<dbReference type="InterPro" id="IPR000760">
    <property type="entry name" value="Inositol_monophosphatase-like"/>
</dbReference>
<feature type="binding site" evidence="6">
    <location>
        <position position="85"/>
    </location>
    <ligand>
        <name>Mg(2+)</name>
        <dbReference type="ChEBI" id="CHEBI:18420"/>
        <label>1</label>
        <note>catalytic</note>
    </ligand>
</feature>